<dbReference type="InterPro" id="IPR013103">
    <property type="entry name" value="RVT_2"/>
</dbReference>
<dbReference type="PANTHER" id="PTHR43383">
    <property type="entry name" value="NODULIN 6"/>
    <property type="match status" value="1"/>
</dbReference>
<dbReference type="AlphaFoldDB" id="A0A438ED81"/>
<comment type="caution">
    <text evidence="2">The sequence shown here is derived from an EMBL/GenBank/DDBJ whole genome shotgun (WGS) entry which is preliminary data.</text>
</comment>
<feature type="domain" description="Reverse transcriptase Ty1/copia-type" evidence="1">
    <location>
        <begin position="122"/>
        <end position="334"/>
    </location>
</feature>
<name>A0A438ED81_VITVI</name>
<proteinExistence type="predicted"/>
<dbReference type="SUPFAM" id="SSF56672">
    <property type="entry name" value="DNA/RNA polymerases"/>
    <property type="match status" value="1"/>
</dbReference>
<dbReference type="Pfam" id="PF07727">
    <property type="entry name" value="RVT_2"/>
    <property type="match status" value="1"/>
</dbReference>
<dbReference type="EMBL" id="QGNW01001311">
    <property type="protein sequence ID" value="RVW45807.1"/>
    <property type="molecule type" value="Genomic_DNA"/>
</dbReference>
<organism evidence="2 3">
    <name type="scientific">Vitis vinifera</name>
    <name type="common">Grape</name>
    <dbReference type="NCBI Taxonomy" id="29760"/>
    <lineage>
        <taxon>Eukaryota</taxon>
        <taxon>Viridiplantae</taxon>
        <taxon>Streptophyta</taxon>
        <taxon>Embryophyta</taxon>
        <taxon>Tracheophyta</taxon>
        <taxon>Spermatophyta</taxon>
        <taxon>Magnoliopsida</taxon>
        <taxon>eudicotyledons</taxon>
        <taxon>Gunneridae</taxon>
        <taxon>Pentapetalae</taxon>
        <taxon>rosids</taxon>
        <taxon>Vitales</taxon>
        <taxon>Vitaceae</taxon>
        <taxon>Viteae</taxon>
        <taxon>Vitis</taxon>
    </lineage>
</organism>
<gene>
    <name evidence="2" type="primary">POLX_2409</name>
    <name evidence="2" type="ORF">CK203_086261</name>
</gene>
<evidence type="ECO:0000313" key="2">
    <source>
        <dbReference type="EMBL" id="RVW45807.1"/>
    </source>
</evidence>
<reference evidence="2 3" key="1">
    <citation type="journal article" date="2018" name="PLoS Genet.">
        <title>Population sequencing reveals clonal diversity and ancestral inbreeding in the grapevine cultivar Chardonnay.</title>
        <authorList>
            <person name="Roach M.J."/>
            <person name="Johnson D.L."/>
            <person name="Bohlmann J."/>
            <person name="van Vuuren H.J."/>
            <person name="Jones S.J."/>
            <person name="Pretorius I.S."/>
            <person name="Schmidt S.A."/>
            <person name="Borneman A.R."/>
        </authorList>
    </citation>
    <scope>NUCLEOTIDE SEQUENCE [LARGE SCALE GENOMIC DNA]</scope>
    <source>
        <strain evidence="3">cv. Chardonnay</strain>
        <tissue evidence="2">Leaf</tissue>
    </source>
</reference>
<evidence type="ECO:0000259" key="1">
    <source>
        <dbReference type="Pfam" id="PF07727"/>
    </source>
</evidence>
<dbReference type="PANTHER" id="PTHR43383:SF2">
    <property type="entry name" value="AMIDOHYDROLASE 2 FAMILY PROTEIN"/>
    <property type="match status" value="1"/>
</dbReference>
<protein>
    <submittedName>
        <fullName evidence="2">Retrovirus-related Pol polyprotein from transposon TNT 1-94</fullName>
    </submittedName>
</protein>
<evidence type="ECO:0000313" key="3">
    <source>
        <dbReference type="Proteomes" id="UP000288805"/>
    </source>
</evidence>
<sequence>MSIELRVYTRRKFNSNTENNQVNLEHGQLLAPSSQNPGNFPMDSTPLPIFYLNIPIAIRKGVRNCTKYLIAKYLSYQRLSRKYRAFTPNISHLFIPRTIQEALGHSEWRSAVQEEMNALLKNRTWEIVDLPKEKKTVECKWVVTIKCMLNGSIERYKARLVAKGFPQTYGIDYQETFALVAKINSIRILLSLAVHFNWPLHQLDVKNAFLNGDLEEEVFMDLPPGFEEKLEKKKVCRLKKSLYGLKQSPRAWFKRFGKVIKLQGYIQSQVDHTRFYKRSREGKIVVLIVHVDDIILTGDDSLELERLKKALTREFEIKDLGPLRYFLGMEFARSKKETLIEPNLKLQPASPVEGHFDAVYRILRYLKGTPRKGLLYENRGHLQVDVFTDVDWAGSVIDRRSTSGYCTFAQGNLVT</sequence>
<accession>A0A438ED81</accession>
<dbReference type="InterPro" id="IPR043502">
    <property type="entry name" value="DNA/RNA_pol_sf"/>
</dbReference>
<dbReference type="Proteomes" id="UP000288805">
    <property type="component" value="Unassembled WGS sequence"/>
</dbReference>